<evidence type="ECO:0000313" key="4">
    <source>
        <dbReference type="Proteomes" id="UP000276260"/>
    </source>
</evidence>
<evidence type="ECO:0000256" key="1">
    <source>
        <dbReference type="ARBA" id="ARBA00022603"/>
    </source>
</evidence>
<accession>A0A3P3QQ95</accession>
<proteinExistence type="predicted"/>
<keyword evidence="2" id="KW-0808">Transferase</keyword>
<dbReference type="EMBL" id="RRCF01000001">
    <property type="protein sequence ID" value="RRJ23205.1"/>
    <property type="molecule type" value="Genomic_DNA"/>
</dbReference>
<keyword evidence="4" id="KW-1185">Reference proteome</keyword>
<protein>
    <submittedName>
        <fullName evidence="3">Hydroxylase</fullName>
    </submittedName>
</protein>
<sequence length="254" mass="28756">MKLILDTDEATLTTTDERGTAVLPLYSREAFEVISRQWVRIGWDQKYQYSFSWFGRPVIQLPEDMIRMQEVIYKLKPDVIVETGVAHGGSLVFYASLMQAIGKGKVIGVDIEIRPHNRHAIEEHPLNHRITLLEGSSTDPEIVSQVKSLIKPDDLVLVILDSDHSYDHVTAELDAYSSLVSKGSYIVATDGIMYDLTDVPRGKPHWIKDNPTRAAADFAARNAQFMVTQPVWPFNESDLAENITHWPGAWLLRQ</sequence>
<comment type="caution">
    <text evidence="3">The sequence shown here is derived from an EMBL/GenBank/DDBJ whole genome shotgun (WGS) entry which is preliminary data.</text>
</comment>
<dbReference type="GO" id="GO:0032259">
    <property type="term" value="P:methylation"/>
    <property type="evidence" value="ECO:0007669"/>
    <property type="project" value="UniProtKB-KW"/>
</dbReference>
<dbReference type="InterPro" id="IPR007072">
    <property type="entry name" value="RNMT_CmcI"/>
</dbReference>
<gene>
    <name evidence="3" type="ORF">EIK76_03720</name>
</gene>
<dbReference type="InterPro" id="IPR029063">
    <property type="entry name" value="SAM-dependent_MTases_sf"/>
</dbReference>
<dbReference type="OrthoDB" id="189417at2"/>
<dbReference type="Proteomes" id="UP000276260">
    <property type="component" value="Unassembled WGS sequence"/>
</dbReference>
<dbReference type="AlphaFoldDB" id="A0A3P3QQ95"/>
<evidence type="ECO:0000313" key="3">
    <source>
        <dbReference type="EMBL" id="RRJ23205.1"/>
    </source>
</evidence>
<dbReference type="GO" id="GO:0005886">
    <property type="term" value="C:plasma membrane"/>
    <property type="evidence" value="ECO:0007669"/>
    <property type="project" value="TreeGrafter"/>
</dbReference>
<dbReference type="Gene3D" id="3.40.50.150">
    <property type="entry name" value="Vaccinia Virus protein VP39"/>
    <property type="match status" value="1"/>
</dbReference>
<evidence type="ECO:0000256" key="2">
    <source>
        <dbReference type="ARBA" id="ARBA00022679"/>
    </source>
</evidence>
<dbReference type="Pfam" id="PF04989">
    <property type="entry name" value="RMNT_CmcI"/>
    <property type="match status" value="1"/>
</dbReference>
<dbReference type="SUPFAM" id="SSF53335">
    <property type="entry name" value="S-adenosyl-L-methionine-dependent methyltransferases"/>
    <property type="match status" value="1"/>
</dbReference>
<dbReference type="GO" id="GO:0071770">
    <property type="term" value="P:DIM/DIP cell wall layer assembly"/>
    <property type="evidence" value="ECO:0007669"/>
    <property type="project" value="TreeGrafter"/>
</dbReference>
<dbReference type="RefSeq" id="WP_046520006.1">
    <property type="nucleotide sequence ID" value="NZ_LAVS01000022.1"/>
</dbReference>
<dbReference type="PANTHER" id="PTHR40048">
    <property type="entry name" value="RHAMNOSYL O-METHYLTRANSFERASE"/>
    <property type="match status" value="1"/>
</dbReference>
<reference evidence="3 4" key="1">
    <citation type="submission" date="2018-11" db="EMBL/GenBank/DDBJ databases">
        <title>Draft genome analysis of Rheinheimera mesophila isolated from an industrial waste site.</title>
        <authorList>
            <person name="Yu Q."/>
            <person name="Qi Y."/>
            <person name="Zhang H."/>
            <person name="Lu Y."/>
            <person name="Pu J."/>
        </authorList>
    </citation>
    <scope>NUCLEOTIDE SEQUENCE [LARGE SCALE GENOMIC DNA]</scope>
    <source>
        <strain evidence="3 4">IITR13</strain>
    </source>
</reference>
<dbReference type="GO" id="GO:0008610">
    <property type="term" value="P:lipid biosynthetic process"/>
    <property type="evidence" value="ECO:0007669"/>
    <property type="project" value="InterPro"/>
</dbReference>
<dbReference type="PANTHER" id="PTHR40048:SF1">
    <property type="entry name" value="RHAMNOSYL O-METHYLTRANSFERASE"/>
    <property type="match status" value="1"/>
</dbReference>
<name>A0A3P3QQ95_9GAMM</name>
<dbReference type="GO" id="GO:0008168">
    <property type="term" value="F:methyltransferase activity"/>
    <property type="evidence" value="ECO:0007669"/>
    <property type="project" value="UniProtKB-KW"/>
</dbReference>
<keyword evidence="1" id="KW-0489">Methyltransferase</keyword>
<organism evidence="3 4">
    <name type="scientific">Rheinheimera mesophila</name>
    <dbReference type="NCBI Taxonomy" id="1547515"/>
    <lineage>
        <taxon>Bacteria</taxon>
        <taxon>Pseudomonadati</taxon>
        <taxon>Pseudomonadota</taxon>
        <taxon>Gammaproteobacteria</taxon>
        <taxon>Chromatiales</taxon>
        <taxon>Chromatiaceae</taxon>
        <taxon>Rheinheimera</taxon>
    </lineage>
</organism>